<evidence type="ECO:0000313" key="3">
    <source>
        <dbReference type="Proteomes" id="UP001501175"/>
    </source>
</evidence>
<reference evidence="3" key="1">
    <citation type="journal article" date="2019" name="Int. J. Syst. Evol. Microbiol.">
        <title>The Global Catalogue of Microorganisms (GCM) 10K type strain sequencing project: providing services to taxonomists for standard genome sequencing and annotation.</title>
        <authorList>
            <consortium name="The Broad Institute Genomics Platform"/>
            <consortium name="The Broad Institute Genome Sequencing Center for Infectious Disease"/>
            <person name="Wu L."/>
            <person name="Ma J."/>
        </authorList>
    </citation>
    <scope>NUCLEOTIDE SEQUENCE [LARGE SCALE GENOMIC DNA]</scope>
    <source>
        <strain evidence="3">JCM 17927</strain>
    </source>
</reference>
<name>A0ABP8MSY1_9BACT</name>
<gene>
    <name evidence="2" type="ORF">GCM10023189_20100</name>
</gene>
<dbReference type="SUPFAM" id="SSF109854">
    <property type="entry name" value="DinB/YfiT-like putative metalloenzymes"/>
    <property type="match status" value="1"/>
</dbReference>
<feature type="domain" description="DinB-like" evidence="1">
    <location>
        <begin position="55"/>
        <end position="174"/>
    </location>
</feature>
<dbReference type="Gene3D" id="1.20.120.450">
    <property type="entry name" value="dinb family like domain"/>
    <property type="match status" value="1"/>
</dbReference>
<dbReference type="Proteomes" id="UP001501175">
    <property type="component" value="Unassembled WGS sequence"/>
</dbReference>
<keyword evidence="3" id="KW-1185">Reference proteome</keyword>
<dbReference type="InterPro" id="IPR034660">
    <property type="entry name" value="DinB/YfiT-like"/>
</dbReference>
<dbReference type="InterPro" id="IPR019546">
    <property type="entry name" value="TAT_signal_bac_arc"/>
</dbReference>
<comment type="caution">
    <text evidence="2">The sequence shown here is derived from an EMBL/GenBank/DDBJ whole genome shotgun (WGS) entry which is preliminary data.</text>
</comment>
<protein>
    <recommendedName>
        <fullName evidence="1">DinB-like domain-containing protein</fullName>
    </recommendedName>
</protein>
<evidence type="ECO:0000259" key="1">
    <source>
        <dbReference type="Pfam" id="PF12867"/>
    </source>
</evidence>
<evidence type="ECO:0000313" key="2">
    <source>
        <dbReference type="EMBL" id="GAA4454088.1"/>
    </source>
</evidence>
<accession>A0ABP8MSY1</accession>
<dbReference type="NCBIfam" id="TIGR01409">
    <property type="entry name" value="TAT_signal_seq"/>
    <property type="match status" value="1"/>
</dbReference>
<dbReference type="RefSeq" id="WP_345243081.1">
    <property type="nucleotide sequence ID" value="NZ_BAABHD010000024.1"/>
</dbReference>
<proteinExistence type="predicted"/>
<sequence>MMSQHSRRSFLKKGTTACAVTSLLAATLPSTSQENQCAMQEVSLLSDMADYQYKSLWGNLKGITEKEADWKPNPESNPIRWVVGHLCWFEEWMPDAIENKGRYLTDKNPLSVQEPTLDVLKARFEAAHTRSREVVKTLTPEMLTKEVIFVGRVPVTIFNLFQTHCTHLAGHRYQVRYIRGTYSRVFHVTNKADFDPW</sequence>
<dbReference type="InterPro" id="IPR006311">
    <property type="entry name" value="TAT_signal"/>
</dbReference>
<dbReference type="InterPro" id="IPR024775">
    <property type="entry name" value="DinB-like"/>
</dbReference>
<dbReference type="EMBL" id="BAABHD010000024">
    <property type="protein sequence ID" value="GAA4454088.1"/>
    <property type="molecule type" value="Genomic_DNA"/>
</dbReference>
<organism evidence="2 3">
    <name type="scientific">Nibrella saemangeumensis</name>
    <dbReference type="NCBI Taxonomy" id="1084526"/>
    <lineage>
        <taxon>Bacteria</taxon>
        <taxon>Pseudomonadati</taxon>
        <taxon>Bacteroidota</taxon>
        <taxon>Cytophagia</taxon>
        <taxon>Cytophagales</taxon>
        <taxon>Spirosomataceae</taxon>
        <taxon>Nibrella</taxon>
    </lineage>
</organism>
<dbReference type="PROSITE" id="PS51318">
    <property type="entry name" value="TAT"/>
    <property type="match status" value="1"/>
</dbReference>
<dbReference type="Pfam" id="PF12867">
    <property type="entry name" value="DinB_2"/>
    <property type="match status" value="1"/>
</dbReference>